<dbReference type="Proteomes" id="UP000613768">
    <property type="component" value="Unassembled WGS sequence"/>
</dbReference>
<organism evidence="2 3">
    <name type="scientific">Pseudomarimonas arenosa</name>
    <dbReference type="NCBI Taxonomy" id="2774145"/>
    <lineage>
        <taxon>Bacteria</taxon>
        <taxon>Pseudomonadati</taxon>
        <taxon>Pseudomonadota</taxon>
        <taxon>Gammaproteobacteria</taxon>
        <taxon>Lysobacterales</taxon>
        <taxon>Lysobacteraceae</taxon>
        <taxon>Pseudomarimonas</taxon>
    </lineage>
</organism>
<dbReference type="RefSeq" id="WP_192029853.1">
    <property type="nucleotide sequence ID" value="NZ_JACYTR010000023.1"/>
</dbReference>
<dbReference type="AlphaFoldDB" id="A0AAW3ZQ64"/>
<keyword evidence="1" id="KW-0732">Signal</keyword>
<reference evidence="2 3" key="1">
    <citation type="submission" date="2020-09" db="EMBL/GenBank/DDBJ databases">
        <title>Pseudoxanthomonas sp. CAU 1598 isolated from sand of Yaerae Beach.</title>
        <authorList>
            <person name="Kim W."/>
        </authorList>
    </citation>
    <scope>NUCLEOTIDE SEQUENCE [LARGE SCALE GENOMIC DNA]</scope>
    <source>
        <strain evidence="2 3">CAU 1598</strain>
    </source>
</reference>
<protein>
    <recommendedName>
        <fullName evidence="4">Lipoprotein</fullName>
    </recommendedName>
</protein>
<feature type="signal peptide" evidence="1">
    <location>
        <begin position="1"/>
        <end position="19"/>
    </location>
</feature>
<accession>A0AAW3ZQ64</accession>
<evidence type="ECO:0000256" key="1">
    <source>
        <dbReference type="SAM" id="SignalP"/>
    </source>
</evidence>
<dbReference type="EMBL" id="JACYTR010000023">
    <property type="protein sequence ID" value="MBD8526431.1"/>
    <property type="molecule type" value="Genomic_DNA"/>
</dbReference>
<evidence type="ECO:0000313" key="3">
    <source>
        <dbReference type="Proteomes" id="UP000613768"/>
    </source>
</evidence>
<comment type="caution">
    <text evidence="2">The sequence shown here is derived from an EMBL/GenBank/DDBJ whole genome shotgun (WGS) entry which is preliminary data.</text>
</comment>
<keyword evidence="3" id="KW-1185">Reference proteome</keyword>
<name>A0AAW3ZQ64_9GAMM</name>
<evidence type="ECO:0008006" key="4">
    <source>
        <dbReference type="Google" id="ProtNLM"/>
    </source>
</evidence>
<sequence>MKRLAIVLFCVQALLAGCATPPVFDTSVHATKPEAPVTDALRTLMLGRWYGDQPVKGGGRRQWLAERFVDGTFRIDFLIETPEGTTQLTEVGFWGVAGGVYFTITRGWLDGDSFGPADPSDPSMYDSYQILEASDDLLRYRGNESGSEFTLRKVGDDFDFPPTET</sequence>
<proteinExistence type="predicted"/>
<feature type="chain" id="PRO_5043330089" description="Lipoprotein" evidence="1">
    <location>
        <begin position="20"/>
        <end position="165"/>
    </location>
</feature>
<evidence type="ECO:0000313" key="2">
    <source>
        <dbReference type="EMBL" id="MBD8526431.1"/>
    </source>
</evidence>
<gene>
    <name evidence="2" type="ORF">IFO71_11850</name>
</gene>
<dbReference type="PROSITE" id="PS51257">
    <property type="entry name" value="PROKAR_LIPOPROTEIN"/>
    <property type="match status" value="1"/>
</dbReference>